<protein>
    <submittedName>
        <fullName evidence="1">Uncharacterized protein</fullName>
    </submittedName>
</protein>
<evidence type="ECO:0000313" key="2">
    <source>
        <dbReference type="Proteomes" id="UP000325243"/>
    </source>
</evidence>
<evidence type="ECO:0000313" key="1">
    <source>
        <dbReference type="EMBL" id="TYL53619.1"/>
    </source>
</evidence>
<sequence>MGSSGARRGPVSPAAIAGWAMMAVLLVGAFLAALGSLNQTIYGASSFVERYLEAIADDDIGAASTTPGVALDAAELAELGLPENVSTAMFRSGVVESGPEDIRIVSDVALPDGSHSVTASYRLDVSIVETTFDVRPIAPLYGVLNRWEFSVSPIAVIDVTAAHNPLFTVGSLTLDTRATKSGDELTAFTQTAPYLAIAPAVYEFGYTSTLLEAVPTALPVEPSSRPAVTVDSLPTATFVERVQVQVNGYLDQCTAQPVLQPAGCPFGIEIDDKVVSDPVWTMVTYPPVTLAAGESAFEMPPTEGIAHISVEVQSLFDGEFSQLEEDRSFMLSLTATIRPDGSIAIQLR</sequence>
<reference evidence="1 2" key="1">
    <citation type="submission" date="2019-08" db="EMBL/GenBank/DDBJ databases">
        <authorList>
            <person name="Hu J."/>
        </authorList>
    </citation>
    <scope>NUCLEOTIDE SEQUENCE [LARGE SCALE GENOMIC DNA]</scope>
    <source>
        <strain evidence="1 2">NEAU-184</strain>
    </source>
</reference>
<proteinExistence type="predicted"/>
<keyword evidence="2" id="KW-1185">Reference proteome</keyword>
<accession>A0A5S4V6F3</accession>
<dbReference type="Proteomes" id="UP000325243">
    <property type="component" value="Unassembled WGS sequence"/>
</dbReference>
<dbReference type="EMBL" id="VSSB01000001">
    <property type="protein sequence ID" value="TYL53619.1"/>
    <property type="molecule type" value="Genomic_DNA"/>
</dbReference>
<name>A0A5S4V6F3_9MICO</name>
<comment type="caution">
    <text evidence="1">The sequence shown here is derived from an EMBL/GenBank/DDBJ whole genome shotgun (WGS) entry which is preliminary data.</text>
</comment>
<organism evidence="1 2">
    <name type="scientific">Agromyces mariniharenae</name>
    <dbReference type="NCBI Taxonomy" id="2604423"/>
    <lineage>
        <taxon>Bacteria</taxon>
        <taxon>Bacillati</taxon>
        <taxon>Actinomycetota</taxon>
        <taxon>Actinomycetes</taxon>
        <taxon>Micrococcales</taxon>
        <taxon>Microbacteriaceae</taxon>
        <taxon>Agromyces</taxon>
    </lineage>
</organism>
<gene>
    <name evidence="1" type="ORF">FYC51_08170</name>
</gene>
<dbReference type="AlphaFoldDB" id="A0A5S4V6F3"/>
<dbReference type="RefSeq" id="WP_148733084.1">
    <property type="nucleotide sequence ID" value="NZ_VSSB01000001.1"/>
</dbReference>